<feature type="transmembrane region" description="Helical" evidence="6">
    <location>
        <begin position="24"/>
        <end position="42"/>
    </location>
</feature>
<gene>
    <name evidence="8" type="ORF">SAMN02745775_10490</name>
</gene>
<dbReference type="AlphaFoldDB" id="A0A1I4AT95"/>
<dbReference type="GO" id="GO:0005886">
    <property type="term" value="C:plasma membrane"/>
    <property type="evidence" value="ECO:0007669"/>
    <property type="project" value="UniProtKB-SubCell"/>
</dbReference>
<evidence type="ECO:0000256" key="5">
    <source>
        <dbReference type="ARBA" id="ARBA00023136"/>
    </source>
</evidence>
<comment type="subcellular location">
    <subcellularLocation>
        <location evidence="1">Cell membrane</location>
        <topology evidence="1">Multi-pass membrane protein</topology>
    </subcellularLocation>
</comment>
<reference evidence="8 9" key="1">
    <citation type="submission" date="2016-10" db="EMBL/GenBank/DDBJ databases">
        <authorList>
            <person name="de Groot N.N."/>
        </authorList>
    </citation>
    <scope>NUCLEOTIDE SEQUENCE [LARGE SCALE GENOMIC DNA]</scope>
    <source>
        <strain evidence="8 9">DSM 19981</strain>
    </source>
</reference>
<evidence type="ECO:0000256" key="1">
    <source>
        <dbReference type="ARBA" id="ARBA00004651"/>
    </source>
</evidence>
<dbReference type="STRING" id="1123062.SAMN02745775_10490"/>
<feature type="domain" description="RDD" evidence="7">
    <location>
        <begin position="20"/>
        <end position="143"/>
    </location>
</feature>
<keyword evidence="5 6" id="KW-0472">Membrane</keyword>
<proteinExistence type="predicted"/>
<dbReference type="Pfam" id="PF06271">
    <property type="entry name" value="RDD"/>
    <property type="match status" value="1"/>
</dbReference>
<accession>A0A1I4AT95</accession>
<keyword evidence="2" id="KW-1003">Cell membrane</keyword>
<dbReference type="PANTHER" id="PTHR36115">
    <property type="entry name" value="PROLINE-RICH ANTIGEN HOMOLOG-RELATED"/>
    <property type="match status" value="1"/>
</dbReference>
<evidence type="ECO:0000313" key="9">
    <source>
        <dbReference type="Proteomes" id="UP000199473"/>
    </source>
</evidence>
<dbReference type="OrthoDB" id="7270324at2"/>
<protein>
    <submittedName>
        <fullName evidence="8">Uncharacterized membrane protein YckC, RDD family</fullName>
    </submittedName>
</protein>
<evidence type="ECO:0000313" key="8">
    <source>
        <dbReference type="EMBL" id="SFK58876.1"/>
    </source>
</evidence>
<keyword evidence="3 6" id="KW-0812">Transmembrane</keyword>
<dbReference type="EMBL" id="FOSQ01000004">
    <property type="protein sequence ID" value="SFK58876.1"/>
    <property type="molecule type" value="Genomic_DNA"/>
</dbReference>
<name>A0A1I4AT95_9PROT</name>
<evidence type="ECO:0000256" key="3">
    <source>
        <dbReference type="ARBA" id="ARBA00022692"/>
    </source>
</evidence>
<feature type="transmembrane region" description="Helical" evidence="6">
    <location>
        <begin position="49"/>
        <end position="72"/>
    </location>
</feature>
<dbReference type="Proteomes" id="UP000199473">
    <property type="component" value="Unassembled WGS sequence"/>
</dbReference>
<dbReference type="InterPro" id="IPR051791">
    <property type="entry name" value="Pra-immunoreactive"/>
</dbReference>
<keyword evidence="4 6" id="KW-1133">Transmembrane helix</keyword>
<feature type="transmembrane region" description="Helical" evidence="6">
    <location>
        <begin position="108"/>
        <end position="131"/>
    </location>
</feature>
<dbReference type="InterPro" id="IPR010432">
    <property type="entry name" value="RDD"/>
</dbReference>
<dbReference type="RefSeq" id="WP_092960035.1">
    <property type="nucleotide sequence ID" value="NZ_FOSQ01000004.1"/>
</dbReference>
<keyword evidence="9" id="KW-1185">Reference proteome</keyword>
<evidence type="ECO:0000259" key="7">
    <source>
        <dbReference type="Pfam" id="PF06271"/>
    </source>
</evidence>
<evidence type="ECO:0000256" key="6">
    <source>
        <dbReference type="SAM" id="Phobius"/>
    </source>
</evidence>
<evidence type="ECO:0000256" key="2">
    <source>
        <dbReference type="ARBA" id="ARBA00022475"/>
    </source>
</evidence>
<organism evidence="8 9">
    <name type="scientific">Falsiroseomonas stagni DSM 19981</name>
    <dbReference type="NCBI Taxonomy" id="1123062"/>
    <lineage>
        <taxon>Bacteria</taxon>
        <taxon>Pseudomonadati</taxon>
        <taxon>Pseudomonadota</taxon>
        <taxon>Alphaproteobacteria</taxon>
        <taxon>Acetobacterales</taxon>
        <taxon>Roseomonadaceae</taxon>
        <taxon>Falsiroseomonas</taxon>
    </lineage>
</organism>
<sequence length="167" mass="17617">MNQNRASDAVDRPPPFEGVIGRRVLAWLIDGAILFILSWLVWGGTGLLALFTLGLAGGLFLLPWGLVLPILYGTLSIGSPLSATPGQALMGLVVRSESDTGHPSFGQAFTSTTLLALSWAAGGVPLLAAFFSSRSRTLHDLFSDTLVVRAAALQPEGRQGRFIAEDG</sequence>
<evidence type="ECO:0000256" key="4">
    <source>
        <dbReference type="ARBA" id="ARBA00022989"/>
    </source>
</evidence>
<dbReference type="PANTHER" id="PTHR36115:SF6">
    <property type="entry name" value="PROLINE-RICH ANTIGEN HOMOLOG"/>
    <property type="match status" value="1"/>
</dbReference>